<evidence type="ECO:0000259" key="9">
    <source>
        <dbReference type="Pfam" id="PF00155"/>
    </source>
</evidence>
<organism evidence="10 11">
    <name type="scientific">Bosea lupini</name>
    <dbReference type="NCBI Taxonomy" id="1036779"/>
    <lineage>
        <taxon>Bacteria</taxon>
        <taxon>Pseudomonadati</taxon>
        <taxon>Pseudomonadota</taxon>
        <taxon>Alphaproteobacteria</taxon>
        <taxon>Hyphomicrobiales</taxon>
        <taxon>Boseaceae</taxon>
        <taxon>Bosea</taxon>
    </lineage>
</organism>
<dbReference type="InterPro" id="IPR004839">
    <property type="entry name" value="Aminotransferase_I/II_large"/>
</dbReference>
<evidence type="ECO:0000256" key="2">
    <source>
        <dbReference type="ARBA" id="ARBA00007441"/>
    </source>
</evidence>
<evidence type="ECO:0000313" key="11">
    <source>
        <dbReference type="Proteomes" id="UP000199664"/>
    </source>
</evidence>
<evidence type="ECO:0000256" key="4">
    <source>
        <dbReference type="ARBA" id="ARBA00022576"/>
    </source>
</evidence>
<protein>
    <recommendedName>
        <fullName evidence="8">Aminotransferase</fullName>
        <ecNumber evidence="8">2.6.1.-</ecNumber>
    </recommendedName>
</protein>
<dbReference type="InterPro" id="IPR015424">
    <property type="entry name" value="PyrdxlP-dep_Trfase"/>
</dbReference>
<evidence type="ECO:0000256" key="6">
    <source>
        <dbReference type="ARBA" id="ARBA00022898"/>
    </source>
</evidence>
<dbReference type="PANTHER" id="PTHR46383:SF1">
    <property type="entry name" value="ASPARTATE AMINOTRANSFERASE"/>
    <property type="match status" value="1"/>
</dbReference>
<dbReference type="Gene3D" id="3.90.1150.10">
    <property type="entry name" value="Aspartate Aminotransferase, domain 1"/>
    <property type="match status" value="1"/>
</dbReference>
<dbReference type="Proteomes" id="UP000199664">
    <property type="component" value="Unassembled WGS sequence"/>
</dbReference>
<accession>A0A1H7L9Q2</accession>
<dbReference type="STRING" id="1036779.SAMN04515666_102444"/>
<reference evidence="11" key="1">
    <citation type="submission" date="2016-10" db="EMBL/GenBank/DDBJ databases">
        <authorList>
            <person name="Varghese N."/>
            <person name="Submissions S."/>
        </authorList>
    </citation>
    <scope>NUCLEOTIDE SEQUENCE [LARGE SCALE GENOMIC DNA]</scope>
    <source>
        <strain evidence="11">LMG 26383,CCUG 61248,R- 45681</strain>
    </source>
</reference>
<name>A0A1H7L9Q2_9HYPH</name>
<dbReference type="AlphaFoldDB" id="A0A1H7L9Q2"/>
<dbReference type="SUPFAM" id="SSF53383">
    <property type="entry name" value="PLP-dependent transferases"/>
    <property type="match status" value="1"/>
</dbReference>
<keyword evidence="5 8" id="KW-0808">Transferase</keyword>
<dbReference type="EC" id="2.6.1.-" evidence="8"/>
<sequence length="400" mass="44055">MAFLADALKRVKPSATITITQKARDLKAQGKDVISLSVGEPDFDTPDNIKEAAIAAIRRGETKYTPVAGIPQLREAITRKLKRENGLDYKASQTIVGTGGKHVIYNALLATLNPGDEVICVAPYWVSYPEMVALCGGTPTFCEARLENNFKLQPADLEAAITPKTKWLILNSPSNPSGAAYTHDEMKALTDVLMRHPHVWILTDDMYEHLVYGDFKFVTPAQVEPGLYERTLTMNGVSKSYAMTGWRIGYAAGPQHLINAMDLVQGQQTSGTSAISQWAAVEALDGTQEHIPVFKKAFERRRDLVVSMLNQTRGLKCPTPEGAFYVYPDCSELIGKTLPNGKKIETDEDLVMGLLENEAVAAVHGSSFGLGPNFRISYATSDEKLEEACRRIQRFCAELR</sequence>
<keyword evidence="6" id="KW-0663">Pyridoxal phosphate</keyword>
<dbReference type="RefSeq" id="WP_091831481.1">
    <property type="nucleotide sequence ID" value="NZ_FOAN01000002.1"/>
</dbReference>
<dbReference type="Gene3D" id="3.40.640.10">
    <property type="entry name" value="Type I PLP-dependent aspartate aminotransferase-like (Major domain)"/>
    <property type="match status" value="1"/>
</dbReference>
<proteinExistence type="inferred from homology"/>
<comment type="catalytic activity">
    <reaction evidence="7">
        <text>L-aspartate + 2-oxoglutarate = oxaloacetate + L-glutamate</text>
        <dbReference type="Rhea" id="RHEA:21824"/>
        <dbReference type="ChEBI" id="CHEBI:16452"/>
        <dbReference type="ChEBI" id="CHEBI:16810"/>
        <dbReference type="ChEBI" id="CHEBI:29985"/>
        <dbReference type="ChEBI" id="CHEBI:29991"/>
        <dbReference type="EC" id="2.6.1.1"/>
    </reaction>
</comment>
<comment type="similarity">
    <text evidence="2 8">Belongs to the class-I pyridoxal-phosphate-dependent aminotransferase family.</text>
</comment>
<keyword evidence="11" id="KW-1185">Reference proteome</keyword>
<evidence type="ECO:0000256" key="5">
    <source>
        <dbReference type="ARBA" id="ARBA00022679"/>
    </source>
</evidence>
<dbReference type="InterPro" id="IPR015422">
    <property type="entry name" value="PyrdxlP-dep_Trfase_small"/>
</dbReference>
<gene>
    <name evidence="10" type="ORF">SAMN04515666_102444</name>
</gene>
<evidence type="ECO:0000256" key="8">
    <source>
        <dbReference type="RuleBase" id="RU000481"/>
    </source>
</evidence>
<comment type="cofactor">
    <cofactor evidence="1 8">
        <name>pyridoxal 5'-phosphate</name>
        <dbReference type="ChEBI" id="CHEBI:597326"/>
    </cofactor>
</comment>
<dbReference type="GO" id="GO:0006520">
    <property type="term" value="P:amino acid metabolic process"/>
    <property type="evidence" value="ECO:0007669"/>
    <property type="project" value="InterPro"/>
</dbReference>
<dbReference type="EMBL" id="FOAN01000002">
    <property type="protein sequence ID" value="SEK95235.1"/>
    <property type="molecule type" value="Genomic_DNA"/>
</dbReference>
<evidence type="ECO:0000313" key="10">
    <source>
        <dbReference type="EMBL" id="SEK95235.1"/>
    </source>
</evidence>
<dbReference type="InterPro" id="IPR015421">
    <property type="entry name" value="PyrdxlP-dep_Trfase_major"/>
</dbReference>
<dbReference type="InterPro" id="IPR050596">
    <property type="entry name" value="AspAT/PAT-like"/>
</dbReference>
<keyword evidence="4 8" id="KW-0032">Aminotransferase</keyword>
<dbReference type="Pfam" id="PF00155">
    <property type="entry name" value="Aminotran_1_2"/>
    <property type="match status" value="1"/>
</dbReference>
<comment type="subunit">
    <text evidence="3">Homodimer.</text>
</comment>
<evidence type="ECO:0000256" key="1">
    <source>
        <dbReference type="ARBA" id="ARBA00001933"/>
    </source>
</evidence>
<dbReference type="OrthoDB" id="8109430at2"/>
<dbReference type="PROSITE" id="PS00105">
    <property type="entry name" value="AA_TRANSFER_CLASS_1"/>
    <property type="match status" value="1"/>
</dbReference>
<dbReference type="CDD" id="cd00609">
    <property type="entry name" value="AAT_like"/>
    <property type="match status" value="1"/>
</dbReference>
<dbReference type="PANTHER" id="PTHR46383">
    <property type="entry name" value="ASPARTATE AMINOTRANSFERASE"/>
    <property type="match status" value="1"/>
</dbReference>
<dbReference type="GO" id="GO:0004069">
    <property type="term" value="F:L-aspartate:2-oxoglutarate aminotransferase activity"/>
    <property type="evidence" value="ECO:0007669"/>
    <property type="project" value="UniProtKB-EC"/>
</dbReference>
<dbReference type="InterPro" id="IPR004838">
    <property type="entry name" value="NHTrfase_class1_PyrdxlP-BS"/>
</dbReference>
<dbReference type="GO" id="GO:0030170">
    <property type="term" value="F:pyridoxal phosphate binding"/>
    <property type="evidence" value="ECO:0007669"/>
    <property type="project" value="InterPro"/>
</dbReference>
<evidence type="ECO:0000256" key="3">
    <source>
        <dbReference type="ARBA" id="ARBA00011738"/>
    </source>
</evidence>
<evidence type="ECO:0000256" key="7">
    <source>
        <dbReference type="ARBA" id="ARBA00049185"/>
    </source>
</evidence>
<feature type="domain" description="Aminotransferase class I/classII large" evidence="9">
    <location>
        <begin position="31"/>
        <end position="392"/>
    </location>
</feature>
<dbReference type="FunFam" id="3.40.640.10:FF:000033">
    <property type="entry name" value="Aspartate aminotransferase"/>
    <property type="match status" value="1"/>
</dbReference>